<name>A0AAV6K857_9ERIC</name>
<evidence type="ECO:0000256" key="2">
    <source>
        <dbReference type="SAM" id="Phobius"/>
    </source>
</evidence>
<evidence type="ECO:0000256" key="1">
    <source>
        <dbReference type="SAM" id="MobiDB-lite"/>
    </source>
</evidence>
<organism evidence="3 4">
    <name type="scientific">Rhododendron griersonianum</name>
    <dbReference type="NCBI Taxonomy" id="479676"/>
    <lineage>
        <taxon>Eukaryota</taxon>
        <taxon>Viridiplantae</taxon>
        <taxon>Streptophyta</taxon>
        <taxon>Embryophyta</taxon>
        <taxon>Tracheophyta</taxon>
        <taxon>Spermatophyta</taxon>
        <taxon>Magnoliopsida</taxon>
        <taxon>eudicotyledons</taxon>
        <taxon>Gunneridae</taxon>
        <taxon>Pentapetalae</taxon>
        <taxon>asterids</taxon>
        <taxon>Ericales</taxon>
        <taxon>Ericaceae</taxon>
        <taxon>Ericoideae</taxon>
        <taxon>Rhodoreae</taxon>
        <taxon>Rhododendron</taxon>
    </lineage>
</organism>
<proteinExistence type="predicted"/>
<feature type="transmembrane region" description="Helical" evidence="2">
    <location>
        <begin position="131"/>
        <end position="150"/>
    </location>
</feature>
<dbReference type="Proteomes" id="UP000823749">
    <property type="component" value="Chromosome 5"/>
</dbReference>
<protein>
    <submittedName>
        <fullName evidence="3">Uncharacterized protein</fullName>
    </submittedName>
</protein>
<feature type="compositionally biased region" description="Basic residues" evidence="1">
    <location>
        <begin position="1"/>
        <end position="10"/>
    </location>
</feature>
<evidence type="ECO:0000313" key="3">
    <source>
        <dbReference type="EMBL" id="KAG5548457.1"/>
    </source>
</evidence>
<accession>A0AAV6K857</accession>
<comment type="caution">
    <text evidence="3">The sequence shown here is derived from an EMBL/GenBank/DDBJ whole genome shotgun (WGS) entry which is preliminary data.</text>
</comment>
<feature type="transmembrane region" description="Helical" evidence="2">
    <location>
        <begin position="100"/>
        <end position="125"/>
    </location>
</feature>
<reference evidence="3" key="1">
    <citation type="submission" date="2020-08" db="EMBL/GenBank/DDBJ databases">
        <title>Plant Genome Project.</title>
        <authorList>
            <person name="Zhang R.-G."/>
        </authorList>
    </citation>
    <scope>NUCLEOTIDE SEQUENCE</scope>
    <source>
        <strain evidence="3">WSP0</strain>
        <tissue evidence="3">Leaf</tissue>
    </source>
</reference>
<dbReference type="AlphaFoldDB" id="A0AAV6K857"/>
<gene>
    <name evidence="3" type="ORF">RHGRI_013965</name>
</gene>
<feature type="compositionally biased region" description="Basic residues" evidence="1">
    <location>
        <begin position="22"/>
        <end position="32"/>
    </location>
</feature>
<feature type="region of interest" description="Disordered" evidence="1">
    <location>
        <begin position="1"/>
        <end position="32"/>
    </location>
</feature>
<sequence length="166" mass="18635">MPGRPRKNRRKEADEAPAGASHMKRDKGIKPHKVPMCVTQSEMLGQKRENKCGQRKWNKCEQRKGKKWEHFSLDIYFISAPTDIRIAVMARMKLASTNTFTMLIVASMINSLVLTLPSGIAVSVYSVISRLSSWDVGLVCETLLIWLVGLHHAQKSQPPLSASLHV</sequence>
<keyword evidence="2" id="KW-0812">Transmembrane</keyword>
<keyword evidence="4" id="KW-1185">Reference proteome</keyword>
<evidence type="ECO:0000313" key="4">
    <source>
        <dbReference type="Proteomes" id="UP000823749"/>
    </source>
</evidence>
<keyword evidence="2" id="KW-0472">Membrane</keyword>
<dbReference type="EMBL" id="JACTNZ010000005">
    <property type="protein sequence ID" value="KAG5548457.1"/>
    <property type="molecule type" value="Genomic_DNA"/>
</dbReference>
<keyword evidence="2" id="KW-1133">Transmembrane helix</keyword>